<keyword evidence="14" id="KW-0807">Transducer</keyword>
<keyword evidence="7" id="KW-0967">Endosome</keyword>
<evidence type="ECO:0000256" key="1">
    <source>
        <dbReference type="ARBA" id="ARBA00004141"/>
    </source>
</evidence>
<sequence length="123" mass="12930">PQSPGTPGNQSLLDFEGIVGNFSYYDDDATLDYDATPCQSHFCPLFQRVAPPFLAATCAMGVLGTTALLVALAKLPQAWQRPQSRMLVAQLALGTGLFAAPLPALAAGIAWGWHAGTAPCRLT</sequence>
<dbReference type="GO" id="GO:0019956">
    <property type="term" value="F:chemokine binding"/>
    <property type="evidence" value="ECO:0007669"/>
    <property type="project" value="InterPro"/>
</dbReference>
<keyword evidence="10 16" id="KW-0472">Membrane</keyword>
<evidence type="ECO:0000256" key="4">
    <source>
        <dbReference type="ARBA" id="ARBA00008790"/>
    </source>
</evidence>
<protein>
    <recommendedName>
        <fullName evidence="5">Atypical chemokine receptor 1</fullName>
    </recommendedName>
    <alternativeName>
        <fullName evidence="15">Duffy antigen/chemokine receptor</fullName>
    </alternativeName>
</protein>
<dbReference type="GO" id="GO:0055037">
    <property type="term" value="C:recycling endosome"/>
    <property type="evidence" value="ECO:0007669"/>
    <property type="project" value="UniProtKB-SubCell"/>
</dbReference>
<proteinExistence type="inferred from homology"/>
<keyword evidence="18" id="KW-1185">Reference proteome</keyword>
<feature type="transmembrane region" description="Helical" evidence="16">
    <location>
        <begin position="87"/>
        <end position="113"/>
    </location>
</feature>
<evidence type="ECO:0000256" key="8">
    <source>
        <dbReference type="ARBA" id="ARBA00022989"/>
    </source>
</evidence>
<evidence type="ECO:0000313" key="17">
    <source>
        <dbReference type="EMBL" id="NXP29961.1"/>
    </source>
</evidence>
<dbReference type="PRINTS" id="PR01559">
    <property type="entry name" value="DUFFYANTIGEN"/>
</dbReference>
<evidence type="ECO:0000256" key="16">
    <source>
        <dbReference type="SAM" id="Phobius"/>
    </source>
</evidence>
<feature type="non-terminal residue" evidence="17">
    <location>
        <position position="123"/>
    </location>
</feature>
<feature type="non-terminal residue" evidence="17">
    <location>
        <position position="1"/>
    </location>
</feature>
<keyword evidence="13" id="KW-0325">Glycoprotein</keyword>
<comment type="subcellular location">
    <subcellularLocation>
        <location evidence="3">Early endosome</location>
    </subcellularLocation>
    <subcellularLocation>
        <location evidence="1">Membrane</location>
        <topology evidence="1">Multi-pass membrane protein</topology>
    </subcellularLocation>
    <subcellularLocation>
        <location evidence="2">Recycling endosome</location>
    </subcellularLocation>
</comment>
<evidence type="ECO:0000256" key="5">
    <source>
        <dbReference type="ARBA" id="ARBA00015484"/>
    </source>
</evidence>
<evidence type="ECO:0000256" key="9">
    <source>
        <dbReference type="ARBA" id="ARBA00023040"/>
    </source>
</evidence>
<evidence type="ECO:0000256" key="11">
    <source>
        <dbReference type="ARBA" id="ARBA00023157"/>
    </source>
</evidence>
<dbReference type="GO" id="GO:0005769">
    <property type="term" value="C:early endosome"/>
    <property type="evidence" value="ECO:0007669"/>
    <property type="project" value="UniProtKB-SubCell"/>
</dbReference>
<dbReference type="AlphaFoldDB" id="A0A7L1Z5E7"/>
<dbReference type="GO" id="GO:0006954">
    <property type="term" value="P:inflammatory response"/>
    <property type="evidence" value="ECO:0007669"/>
    <property type="project" value="InterPro"/>
</dbReference>
<keyword evidence="9" id="KW-0297">G-protein coupled receptor</keyword>
<evidence type="ECO:0000256" key="15">
    <source>
        <dbReference type="ARBA" id="ARBA00030289"/>
    </source>
</evidence>
<comment type="caution">
    <text evidence="17">The sequence shown here is derived from an EMBL/GenBank/DDBJ whole genome shotgun (WGS) entry which is preliminary data.</text>
</comment>
<keyword evidence="12" id="KW-0675">Receptor</keyword>
<dbReference type="GO" id="GO:0016020">
    <property type="term" value="C:membrane"/>
    <property type="evidence" value="ECO:0007669"/>
    <property type="project" value="UniProtKB-SubCell"/>
</dbReference>
<keyword evidence="11" id="KW-1015">Disulfide bond</keyword>
<evidence type="ECO:0000256" key="2">
    <source>
        <dbReference type="ARBA" id="ARBA00004172"/>
    </source>
</evidence>
<comment type="similarity">
    <text evidence="4">Belongs to the G-protein coupled receptor 1 family. Atypical chemokine receptor subfamily.</text>
</comment>
<evidence type="ECO:0000256" key="14">
    <source>
        <dbReference type="ARBA" id="ARBA00023224"/>
    </source>
</evidence>
<evidence type="ECO:0000256" key="10">
    <source>
        <dbReference type="ARBA" id="ARBA00023136"/>
    </source>
</evidence>
<evidence type="ECO:0000256" key="6">
    <source>
        <dbReference type="ARBA" id="ARBA00022692"/>
    </source>
</evidence>
<dbReference type="GO" id="GO:0070098">
    <property type="term" value="P:chemokine-mediated signaling pathway"/>
    <property type="evidence" value="ECO:0007669"/>
    <property type="project" value="InterPro"/>
</dbReference>
<keyword evidence="6 16" id="KW-0812">Transmembrane</keyword>
<evidence type="ECO:0000256" key="13">
    <source>
        <dbReference type="ARBA" id="ARBA00023180"/>
    </source>
</evidence>
<evidence type="ECO:0000256" key="12">
    <source>
        <dbReference type="ARBA" id="ARBA00023170"/>
    </source>
</evidence>
<dbReference type="GO" id="GO:0004930">
    <property type="term" value="F:G protein-coupled receptor activity"/>
    <property type="evidence" value="ECO:0007669"/>
    <property type="project" value="UniProtKB-KW"/>
</dbReference>
<keyword evidence="8 16" id="KW-1133">Transmembrane helix</keyword>
<feature type="transmembrane region" description="Helical" evidence="16">
    <location>
        <begin position="53"/>
        <end position="75"/>
    </location>
</feature>
<evidence type="ECO:0000256" key="3">
    <source>
        <dbReference type="ARBA" id="ARBA00004412"/>
    </source>
</evidence>
<dbReference type="InterPro" id="IPR005384">
    <property type="entry name" value="Duffy_chemokine_rcpt"/>
</dbReference>
<dbReference type="EMBL" id="VXBX01010455">
    <property type="protein sequence ID" value="NXP29961.1"/>
    <property type="molecule type" value="Genomic_DNA"/>
</dbReference>
<dbReference type="PANTHER" id="PTHR14181:SF1">
    <property type="entry name" value="ATYPICAL CHEMOKINE RECEPTOR 1"/>
    <property type="match status" value="1"/>
</dbReference>
<reference evidence="17 18" key="1">
    <citation type="submission" date="2019-09" db="EMBL/GenBank/DDBJ databases">
        <title>Bird 10,000 Genomes (B10K) Project - Family phase.</title>
        <authorList>
            <person name="Zhang G."/>
        </authorList>
    </citation>
    <scope>NUCLEOTIDE SEQUENCE [LARGE SCALE GENOMIC DNA]</scope>
    <source>
        <strain evidence="17">B10K-DU-002-46</strain>
        <tissue evidence="17">Muscle</tissue>
    </source>
</reference>
<evidence type="ECO:0000256" key="7">
    <source>
        <dbReference type="ARBA" id="ARBA00022753"/>
    </source>
</evidence>
<name>A0A7L1Z5E7_9PASS</name>
<accession>A0A7L1Z5E7</accession>
<evidence type="ECO:0000313" key="18">
    <source>
        <dbReference type="Proteomes" id="UP000580825"/>
    </source>
</evidence>
<organism evidence="17 18">
    <name type="scientific">Scytalopus superciliaris</name>
    <dbReference type="NCBI Taxonomy" id="312124"/>
    <lineage>
        <taxon>Eukaryota</taxon>
        <taxon>Metazoa</taxon>
        <taxon>Chordata</taxon>
        <taxon>Craniata</taxon>
        <taxon>Vertebrata</taxon>
        <taxon>Euteleostomi</taxon>
        <taxon>Archelosauria</taxon>
        <taxon>Archosauria</taxon>
        <taxon>Dinosauria</taxon>
        <taxon>Saurischia</taxon>
        <taxon>Theropoda</taxon>
        <taxon>Coelurosauria</taxon>
        <taxon>Aves</taxon>
        <taxon>Neognathae</taxon>
        <taxon>Neoaves</taxon>
        <taxon>Telluraves</taxon>
        <taxon>Australaves</taxon>
        <taxon>Passeriformes</taxon>
        <taxon>Rhinocryptidae</taxon>
        <taxon>Scytalopus</taxon>
    </lineage>
</organism>
<dbReference type="PANTHER" id="PTHR14181">
    <property type="entry name" value="DUFFY ANTIGEN/CHEMOKINE RECEPTOR"/>
    <property type="match status" value="1"/>
</dbReference>
<dbReference type="Proteomes" id="UP000580825">
    <property type="component" value="Unassembled WGS sequence"/>
</dbReference>
<gene>
    <name evidence="17" type="primary">Ackr1</name>
    <name evidence="17" type="ORF">SCYSUP_R15082</name>
</gene>